<protein>
    <recommendedName>
        <fullName evidence="1">Outer membrane protein beta-barrel domain-containing protein</fullName>
    </recommendedName>
</protein>
<name>A0ABQ3BFZ0_9FLAO</name>
<evidence type="ECO:0000313" key="3">
    <source>
        <dbReference type="Proteomes" id="UP000615593"/>
    </source>
</evidence>
<feature type="domain" description="Outer membrane protein beta-barrel" evidence="1">
    <location>
        <begin position="25"/>
        <end position="177"/>
    </location>
</feature>
<dbReference type="InterPro" id="IPR025665">
    <property type="entry name" value="Beta-barrel_OMP_2"/>
</dbReference>
<evidence type="ECO:0000259" key="1">
    <source>
        <dbReference type="Pfam" id="PF13568"/>
    </source>
</evidence>
<dbReference type="RefSeq" id="WP_027884758.1">
    <property type="nucleotide sequence ID" value="NZ_BMWY01000001.1"/>
</dbReference>
<keyword evidence="3" id="KW-1185">Reference proteome</keyword>
<organism evidence="2 3">
    <name type="scientific">Mesonia mobilis</name>
    <dbReference type="NCBI Taxonomy" id="369791"/>
    <lineage>
        <taxon>Bacteria</taxon>
        <taxon>Pseudomonadati</taxon>
        <taxon>Bacteroidota</taxon>
        <taxon>Flavobacteriia</taxon>
        <taxon>Flavobacteriales</taxon>
        <taxon>Flavobacteriaceae</taxon>
        <taxon>Mesonia</taxon>
    </lineage>
</organism>
<sequence length="199" mass="22831">MKKLLLILTFTIFIYYQSYAQFYGYFCYDCYTSIEVGGISSNISGLENNSAKTGFYIGFFVYNEISDSFSLRYGTTYNNIGAKIDGYKEPLVIHSINFPLGLHYIKDYKYQAFVGGELGTNYFGKYPLSNNSDPFYDTFEFSENFTSFDASIYFGVGYIIAEVIDINLKYNLGVTNISKNLEEDLKKNWLTLSVGYSFR</sequence>
<dbReference type="GeneID" id="94367717"/>
<evidence type="ECO:0000313" key="2">
    <source>
        <dbReference type="EMBL" id="GGZ43700.1"/>
    </source>
</evidence>
<reference evidence="3" key="1">
    <citation type="journal article" date="2019" name="Int. J. Syst. Evol. Microbiol.">
        <title>The Global Catalogue of Microorganisms (GCM) 10K type strain sequencing project: providing services to taxonomists for standard genome sequencing and annotation.</title>
        <authorList>
            <consortium name="The Broad Institute Genomics Platform"/>
            <consortium name="The Broad Institute Genome Sequencing Center for Infectious Disease"/>
            <person name="Wu L."/>
            <person name="Ma J."/>
        </authorList>
    </citation>
    <scope>NUCLEOTIDE SEQUENCE [LARGE SCALE GENOMIC DNA]</scope>
    <source>
        <strain evidence="3">KCTC 12708</strain>
    </source>
</reference>
<comment type="caution">
    <text evidence="2">The sequence shown here is derived from an EMBL/GenBank/DDBJ whole genome shotgun (WGS) entry which is preliminary data.</text>
</comment>
<proteinExistence type="predicted"/>
<dbReference type="EMBL" id="BMWY01000001">
    <property type="protein sequence ID" value="GGZ43700.1"/>
    <property type="molecule type" value="Genomic_DNA"/>
</dbReference>
<gene>
    <name evidence="2" type="ORF">GCM10008088_00790</name>
</gene>
<accession>A0ABQ3BFZ0</accession>
<dbReference type="Proteomes" id="UP000615593">
    <property type="component" value="Unassembled WGS sequence"/>
</dbReference>
<dbReference type="Pfam" id="PF13568">
    <property type="entry name" value="OMP_b-brl_2"/>
    <property type="match status" value="1"/>
</dbReference>